<name>A0A956NB72_UNCEI</name>
<reference evidence="1" key="1">
    <citation type="submission" date="2020-04" db="EMBL/GenBank/DDBJ databases">
        <authorList>
            <person name="Zhang T."/>
        </authorList>
    </citation>
    <scope>NUCLEOTIDE SEQUENCE</scope>
    <source>
        <strain evidence="1">HKST-UBA02</strain>
    </source>
</reference>
<sequence length="89" mass="10091">MNDKSPNEELRDYPILRALLTDQAQYTSLREKCLRTCRTLDDLVQSGSGEEKESAQKILNAYGHALGFLDEIVVARDRVLEEHETGGIR</sequence>
<evidence type="ECO:0000313" key="1">
    <source>
        <dbReference type="EMBL" id="MCA9756040.1"/>
    </source>
</evidence>
<accession>A0A956NB72</accession>
<protein>
    <submittedName>
        <fullName evidence="1">Uncharacterized protein</fullName>
    </submittedName>
</protein>
<dbReference type="Proteomes" id="UP000739538">
    <property type="component" value="Unassembled WGS sequence"/>
</dbReference>
<reference evidence="1" key="2">
    <citation type="journal article" date="2021" name="Microbiome">
        <title>Successional dynamics and alternative stable states in a saline activated sludge microbial community over 9 years.</title>
        <authorList>
            <person name="Wang Y."/>
            <person name="Ye J."/>
            <person name="Ju F."/>
            <person name="Liu L."/>
            <person name="Boyd J.A."/>
            <person name="Deng Y."/>
            <person name="Parks D.H."/>
            <person name="Jiang X."/>
            <person name="Yin X."/>
            <person name="Woodcroft B.J."/>
            <person name="Tyson G.W."/>
            <person name="Hugenholtz P."/>
            <person name="Polz M.F."/>
            <person name="Zhang T."/>
        </authorList>
    </citation>
    <scope>NUCLEOTIDE SEQUENCE</scope>
    <source>
        <strain evidence="1">HKST-UBA02</strain>
    </source>
</reference>
<proteinExistence type="predicted"/>
<gene>
    <name evidence="1" type="ORF">KDA27_09580</name>
</gene>
<organism evidence="1 2">
    <name type="scientific">Eiseniibacteriota bacterium</name>
    <dbReference type="NCBI Taxonomy" id="2212470"/>
    <lineage>
        <taxon>Bacteria</taxon>
        <taxon>Candidatus Eiseniibacteriota</taxon>
    </lineage>
</organism>
<dbReference type="AlphaFoldDB" id="A0A956NB72"/>
<evidence type="ECO:0000313" key="2">
    <source>
        <dbReference type="Proteomes" id="UP000739538"/>
    </source>
</evidence>
<comment type="caution">
    <text evidence="1">The sequence shown here is derived from an EMBL/GenBank/DDBJ whole genome shotgun (WGS) entry which is preliminary data.</text>
</comment>
<dbReference type="EMBL" id="JAGQHS010000040">
    <property type="protein sequence ID" value="MCA9756040.1"/>
    <property type="molecule type" value="Genomic_DNA"/>
</dbReference>